<dbReference type="Proteomes" id="UP000022141">
    <property type="component" value="Unassembled WGS sequence"/>
</dbReference>
<dbReference type="PATRIC" id="fig|1454004.3.peg.492"/>
<accession>A0A011QNJ7</accession>
<keyword evidence="2" id="KW-1185">Reference proteome</keyword>
<dbReference type="STRING" id="1454004.AW11_00477"/>
<evidence type="ECO:0008006" key="3">
    <source>
        <dbReference type="Google" id="ProtNLM"/>
    </source>
</evidence>
<gene>
    <name evidence="1" type="ORF">AW11_00477</name>
</gene>
<proteinExistence type="predicted"/>
<dbReference type="AlphaFoldDB" id="A0A011QNJ7"/>
<sequence length="179" mass="19994">MNAVVIGTNVLLVTNGSHPDVSAACRSECVTRLAARMKGGEVVIDDAYRILREYQKKTQPNQPKGAGDVFLKWLLQNAANPKRVHRVALTENPPEEFQEFPDARLQRHFDASDRKFAAVTHAHPDKPPIWQAADCKWLAWWPQLQACGVKVEFLCPLDVQQVYAAKFPNREAPGLPDGA</sequence>
<dbReference type="eggNOG" id="ENOG5032H2U">
    <property type="taxonomic scope" value="Bacteria"/>
</dbReference>
<name>A0A011QNJ7_ACCRE</name>
<evidence type="ECO:0000313" key="2">
    <source>
        <dbReference type="Proteomes" id="UP000022141"/>
    </source>
</evidence>
<reference evidence="1" key="1">
    <citation type="submission" date="2014-02" db="EMBL/GenBank/DDBJ databases">
        <title>Expanding our view of genomic diversity in Candidatus Accumulibacter clades.</title>
        <authorList>
            <person name="Skennerton C.T."/>
            <person name="Barr J.J."/>
            <person name="Slater F.R."/>
            <person name="Bond P.L."/>
            <person name="Tyson G.W."/>
        </authorList>
    </citation>
    <scope>NUCLEOTIDE SEQUENCE [LARGE SCALE GENOMIC DNA]</scope>
</reference>
<protein>
    <recommendedName>
        <fullName evidence="3">JAB domain-containing protein</fullName>
    </recommendedName>
</protein>
<comment type="caution">
    <text evidence="1">The sequence shown here is derived from an EMBL/GenBank/DDBJ whole genome shotgun (WGS) entry which is preliminary data.</text>
</comment>
<organism evidence="1 2">
    <name type="scientific">Accumulibacter regalis</name>
    <dbReference type="NCBI Taxonomy" id="522306"/>
    <lineage>
        <taxon>Bacteria</taxon>
        <taxon>Pseudomonadati</taxon>
        <taxon>Pseudomonadota</taxon>
        <taxon>Betaproteobacteria</taxon>
        <taxon>Candidatus Accumulibacter</taxon>
    </lineage>
</organism>
<evidence type="ECO:0000313" key="1">
    <source>
        <dbReference type="EMBL" id="EXI90620.1"/>
    </source>
</evidence>
<dbReference type="EMBL" id="JEMY01000004">
    <property type="protein sequence ID" value="EXI90620.1"/>
    <property type="molecule type" value="Genomic_DNA"/>
</dbReference>